<reference evidence="2" key="1">
    <citation type="journal article" date="2020" name="Nat. Commun.">
        <title>Genome sequence of the cluster root forming white lupin.</title>
        <authorList>
            <person name="Hufnagel B."/>
            <person name="Marques A."/>
            <person name="Soriano A."/>
            <person name="Marques L."/>
            <person name="Divol F."/>
            <person name="Doumas P."/>
            <person name="Sallet E."/>
            <person name="Mancinotti D."/>
            <person name="Carrere S."/>
            <person name="Marande W."/>
            <person name="Arribat S."/>
            <person name="Keller J."/>
            <person name="Huneau C."/>
            <person name="Blein T."/>
            <person name="Aime D."/>
            <person name="Laguerre M."/>
            <person name="Taylor J."/>
            <person name="Schubert V."/>
            <person name="Nelson M."/>
            <person name="Geu-Flores F."/>
            <person name="Crespi M."/>
            <person name="Gallardo-Guerrero K."/>
            <person name="Delaux P.-M."/>
            <person name="Salse J."/>
            <person name="Berges H."/>
            <person name="Guyot R."/>
            <person name="Gouzy J."/>
            <person name="Peret B."/>
        </authorList>
    </citation>
    <scope>NUCLEOTIDE SEQUENCE [LARGE SCALE GENOMIC DNA]</scope>
    <source>
        <strain evidence="2">cv. Amiga</strain>
    </source>
</reference>
<dbReference type="InterPro" id="IPR046849">
    <property type="entry name" value="E2_motif"/>
</dbReference>
<organism evidence="1 2">
    <name type="scientific">Lupinus albus</name>
    <name type="common">White lupine</name>
    <name type="synonym">Lupinus termis</name>
    <dbReference type="NCBI Taxonomy" id="3870"/>
    <lineage>
        <taxon>Eukaryota</taxon>
        <taxon>Viridiplantae</taxon>
        <taxon>Streptophyta</taxon>
        <taxon>Embryophyta</taxon>
        <taxon>Tracheophyta</taxon>
        <taxon>Spermatophyta</taxon>
        <taxon>Magnoliopsida</taxon>
        <taxon>eudicotyledons</taxon>
        <taxon>Gunneridae</taxon>
        <taxon>Pentapetalae</taxon>
        <taxon>rosids</taxon>
        <taxon>fabids</taxon>
        <taxon>Fabales</taxon>
        <taxon>Fabaceae</taxon>
        <taxon>Papilionoideae</taxon>
        <taxon>50 kb inversion clade</taxon>
        <taxon>genistoids sensu lato</taxon>
        <taxon>core genistoids</taxon>
        <taxon>Genisteae</taxon>
        <taxon>Lupinus</taxon>
    </lineage>
</organism>
<dbReference type="AlphaFoldDB" id="A0A6A4N188"/>
<name>A0A6A4N188_LUPAL</name>
<gene>
    <name evidence="1" type="ORF">Lalb_Chr00c03g0404351</name>
</gene>
<accession>A0A6A4N188</accession>
<proteinExistence type="predicted"/>
<dbReference type="Pfam" id="PF20430">
    <property type="entry name" value="Eplus_motif"/>
    <property type="match status" value="1"/>
</dbReference>
<keyword evidence="2" id="KW-1185">Reference proteome</keyword>
<protein>
    <submittedName>
        <fullName evidence="1">Putative DYW domain-containing protein</fullName>
    </submittedName>
</protein>
<dbReference type="EMBL" id="WOCE01000028">
    <property type="protein sequence ID" value="KAE9584422.1"/>
    <property type="molecule type" value="Genomic_DNA"/>
</dbReference>
<dbReference type="OrthoDB" id="185373at2759"/>
<evidence type="ECO:0000313" key="1">
    <source>
        <dbReference type="EMBL" id="KAE9584422.1"/>
    </source>
</evidence>
<dbReference type="Proteomes" id="UP000447434">
    <property type="component" value="Unassembled WGS sequence"/>
</dbReference>
<comment type="caution">
    <text evidence="1">The sequence shown here is derived from an EMBL/GenBank/DDBJ whole genome shotgun (WGS) entry which is preliminary data.</text>
</comment>
<evidence type="ECO:0000313" key="2">
    <source>
        <dbReference type="Proteomes" id="UP000447434"/>
    </source>
</evidence>
<sequence length="54" mass="6421">MMKKQGISKEPGYSWISMRGEVHKFYAGDQQHPQRNKIYTMLEELMMNIKSPFV</sequence>